<dbReference type="Proteomes" id="UP000070093">
    <property type="component" value="Unassembled WGS sequence"/>
</dbReference>
<proteinExistence type="predicted"/>
<evidence type="ECO:0000313" key="3">
    <source>
        <dbReference type="EMBL" id="KXO14995.1"/>
    </source>
</evidence>
<dbReference type="SMART" id="SM00226">
    <property type="entry name" value="LMWPc"/>
    <property type="match status" value="1"/>
</dbReference>
<dbReference type="PATRIC" id="fig|28125.4.peg.2140"/>
<dbReference type="InterPro" id="IPR036196">
    <property type="entry name" value="Ptyr_pPase_sf"/>
</dbReference>
<feature type="domain" description="Phosphotyrosine protein phosphatase I" evidence="2">
    <location>
        <begin position="1"/>
        <end position="120"/>
    </location>
</feature>
<dbReference type="PANTHER" id="PTHR43428">
    <property type="entry name" value="ARSENATE REDUCTASE"/>
    <property type="match status" value="1"/>
</dbReference>
<organism evidence="3 4">
    <name type="scientific">Prevotella bivia</name>
    <dbReference type="NCBI Taxonomy" id="28125"/>
    <lineage>
        <taxon>Bacteria</taxon>
        <taxon>Pseudomonadati</taxon>
        <taxon>Bacteroidota</taxon>
        <taxon>Bacteroidia</taxon>
        <taxon>Bacteroidales</taxon>
        <taxon>Prevotellaceae</taxon>
        <taxon>Prevotella</taxon>
    </lineage>
</organism>
<dbReference type="GO" id="GO:0046685">
    <property type="term" value="P:response to arsenic-containing substance"/>
    <property type="evidence" value="ECO:0007669"/>
    <property type="project" value="UniProtKB-KW"/>
</dbReference>
<dbReference type="Pfam" id="PF01451">
    <property type="entry name" value="LMWPc"/>
    <property type="match status" value="1"/>
</dbReference>
<dbReference type="AlphaFoldDB" id="A0A137SRG0"/>
<dbReference type="CDD" id="cd16345">
    <property type="entry name" value="LMWP_ArsC"/>
    <property type="match status" value="1"/>
</dbReference>
<evidence type="ECO:0000256" key="1">
    <source>
        <dbReference type="ARBA" id="ARBA00022849"/>
    </source>
</evidence>
<keyword evidence="1" id="KW-0059">Arsenical resistance</keyword>
<dbReference type="STRING" id="28125.HMPREF3202_02144"/>
<reference evidence="3 4" key="1">
    <citation type="submission" date="2016-02" db="EMBL/GenBank/DDBJ databases">
        <authorList>
            <person name="Wen L."/>
            <person name="He K."/>
            <person name="Yang H."/>
        </authorList>
    </citation>
    <scope>NUCLEOTIDE SEQUENCE [LARGE SCALE GENOMIC DNA]</scope>
    <source>
        <strain evidence="3 4">GED7880</strain>
    </source>
</reference>
<dbReference type="Gene3D" id="3.40.50.2300">
    <property type="match status" value="1"/>
</dbReference>
<protein>
    <submittedName>
        <fullName evidence="3">Low molecular weight phosphotyrosine protein phosphatase</fullName>
    </submittedName>
</protein>
<name>A0A137SRG0_9BACT</name>
<accession>A0A137SRG0</accession>
<dbReference type="PANTHER" id="PTHR43428:SF1">
    <property type="entry name" value="ARSENATE REDUCTASE"/>
    <property type="match status" value="1"/>
</dbReference>
<comment type="caution">
    <text evidence="3">The sequence shown here is derived from an EMBL/GenBank/DDBJ whole genome shotgun (WGS) entry which is preliminary data.</text>
</comment>
<dbReference type="SUPFAM" id="SSF52788">
    <property type="entry name" value="Phosphotyrosine protein phosphatases I"/>
    <property type="match status" value="1"/>
</dbReference>
<gene>
    <name evidence="3" type="ORF">HMPREF3202_02144</name>
</gene>
<sequence length="127" mass="14411">MAHGFLQSFDHKLDVFSAGTKPAEKVHPMAVKVMDEMGIDLAHHIPKSVNLYIGQKWDYVITVCGGANESCPIFTGEVRNRLHIGFDDPSETTGTPEFINSEFHRVRDEIKARFYDFYLNVLKPQLS</sequence>
<evidence type="ECO:0000259" key="2">
    <source>
        <dbReference type="SMART" id="SM00226"/>
    </source>
</evidence>
<dbReference type="EMBL" id="LTAG01000122">
    <property type="protein sequence ID" value="KXO14995.1"/>
    <property type="molecule type" value="Genomic_DNA"/>
</dbReference>
<evidence type="ECO:0000313" key="4">
    <source>
        <dbReference type="Proteomes" id="UP000070093"/>
    </source>
</evidence>
<dbReference type="InterPro" id="IPR023485">
    <property type="entry name" value="Ptyr_pPase"/>
</dbReference>